<dbReference type="GO" id="GO:0004518">
    <property type="term" value="F:nuclease activity"/>
    <property type="evidence" value="ECO:0007669"/>
    <property type="project" value="UniProtKB-KW"/>
</dbReference>
<dbReference type="GO" id="GO:0046872">
    <property type="term" value="F:metal ion binding"/>
    <property type="evidence" value="ECO:0007669"/>
    <property type="project" value="UniProtKB-KW"/>
</dbReference>
<accession>A0AAN7ZJQ0</accession>
<dbReference type="GO" id="GO:0005634">
    <property type="term" value="C:nucleus"/>
    <property type="evidence" value="ECO:0007669"/>
    <property type="project" value="UniProtKB-SubCell"/>
</dbReference>
<comment type="similarity">
    <text evidence="3">Belongs to the HARBI1 family.</text>
</comment>
<keyword evidence="4" id="KW-0540">Nuclease</keyword>
<keyword evidence="10" id="KW-1185">Reference proteome</keyword>
<dbReference type="EMBL" id="JAVRBK010000001">
    <property type="protein sequence ID" value="KAK5650030.1"/>
    <property type="molecule type" value="Genomic_DNA"/>
</dbReference>
<gene>
    <name evidence="9" type="ORF">RI129_001059</name>
</gene>
<evidence type="ECO:0000256" key="5">
    <source>
        <dbReference type="ARBA" id="ARBA00022723"/>
    </source>
</evidence>
<dbReference type="AlphaFoldDB" id="A0AAN7ZJQ0"/>
<evidence type="ECO:0000259" key="8">
    <source>
        <dbReference type="Pfam" id="PF13359"/>
    </source>
</evidence>
<dbReference type="Proteomes" id="UP001329430">
    <property type="component" value="Chromosome 1"/>
</dbReference>
<comment type="caution">
    <text evidence="9">The sequence shown here is derived from an EMBL/GenBank/DDBJ whole genome shotgun (WGS) entry which is preliminary data.</text>
</comment>
<keyword evidence="6" id="KW-0378">Hydrolase</keyword>
<evidence type="ECO:0000256" key="2">
    <source>
        <dbReference type="ARBA" id="ARBA00004123"/>
    </source>
</evidence>
<dbReference type="InterPro" id="IPR045249">
    <property type="entry name" value="HARBI1-like"/>
</dbReference>
<evidence type="ECO:0000313" key="10">
    <source>
        <dbReference type="Proteomes" id="UP001329430"/>
    </source>
</evidence>
<name>A0AAN7ZJQ0_9COLE</name>
<evidence type="ECO:0000256" key="4">
    <source>
        <dbReference type="ARBA" id="ARBA00022722"/>
    </source>
</evidence>
<dbReference type="InterPro" id="IPR027806">
    <property type="entry name" value="HARBI1_dom"/>
</dbReference>
<keyword evidence="7" id="KW-0539">Nucleus</keyword>
<evidence type="ECO:0000256" key="7">
    <source>
        <dbReference type="ARBA" id="ARBA00023242"/>
    </source>
</evidence>
<dbReference type="PANTHER" id="PTHR22930">
    <property type="match status" value="1"/>
</dbReference>
<comment type="cofactor">
    <cofactor evidence="1">
        <name>a divalent metal cation</name>
        <dbReference type="ChEBI" id="CHEBI:60240"/>
    </cofactor>
</comment>
<comment type="subcellular location">
    <subcellularLocation>
        <location evidence="2">Nucleus</location>
    </subcellularLocation>
</comment>
<evidence type="ECO:0000256" key="3">
    <source>
        <dbReference type="ARBA" id="ARBA00006958"/>
    </source>
</evidence>
<feature type="domain" description="DDE Tnp4" evidence="8">
    <location>
        <begin position="148"/>
        <end position="310"/>
    </location>
</feature>
<evidence type="ECO:0000313" key="9">
    <source>
        <dbReference type="EMBL" id="KAK5650030.1"/>
    </source>
</evidence>
<evidence type="ECO:0000256" key="6">
    <source>
        <dbReference type="ARBA" id="ARBA00022801"/>
    </source>
</evidence>
<evidence type="ECO:0000256" key="1">
    <source>
        <dbReference type="ARBA" id="ARBA00001968"/>
    </source>
</evidence>
<organism evidence="9 10">
    <name type="scientific">Pyrocoelia pectoralis</name>
    <dbReference type="NCBI Taxonomy" id="417401"/>
    <lineage>
        <taxon>Eukaryota</taxon>
        <taxon>Metazoa</taxon>
        <taxon>Ecdysozoa</taxon>
        <taxon>Arthropoda</taxon>
        <taxon>Hexapoda</taxon>
        <taxon>Insecta</taxon>
        <taxon>Pterygota</taxon>
        <taxon>Neoptera</taxon>
        <taxon>Endopterygota</taxon>
        <taxon>Coleoptera</taxon>
        <taxon>Polyphaga</taxon>
        <taxon>Elateriformia</taxon>
        <taxon>Elateroidea</taxon>
        <taxon>Lampyridae</taxon>
        <taxon>Lampyrinae</taxon>
        <taxon>Pyrocoelia</taxon>
    </lineage>
</organism>
<proteinExistence type="inferred from homology"/>
<sequence length="362" mass="41934">MEQIINHLLLDILQDDVLDNPLLELMPLAQNNENALQLFNLVAEENDEPVRNANYFEEVIPRYSPQDFYEHFRMSTEVMEVCTYKIWFTCCDRFGLSKGTGHLIFYEVCNILCDMMPQEITWPTDEQAIMIANRFQERTGFPGVVGAIDGCHVPIKAPAHNAIDYYNRKQFHSVVLQGVCDHKCLFIDIFVGMPGRVHDARAFRVSPLYDRIISENAPLIPDNFHLLGDSAYPIMKNIKKCTPLFRATVYRDNGHLSHMQINFNTTLSTARSKIEQAFGRLKGKFRRLKYLDMNVDNVARVITAACTLHNYIIRREGMQNFHIDVDEIQENANQGEPRLELFDDHLQNIGTQKRNQIMEDIY</sequence>
<dbReference type="GO" id="GO:0016787">
    <property type="term" value="F:hydrolase activity"/>
    <property type="evidence" value="ECO:0007669"/>
    <property type="project" value="UniProtKB-KW"/>
</dbReference>
<reference evidence="9 10" key="1">
    <citation type="journal article" date="2024" name="Insects">
        <title>An Improved Chromosome-Level Genome Assembly of the Firefly Pyrocoelia pectoralis.</title>
        <authorList>
            <person name="Fu X."/>
            <person name="Meyer-Rochow V.B."/>
            <person name="Ballantyne L."/>
            <person name="Zhu X."/>
        </authorList>
    </citation>
    <scope>NUCLEOTIDE SEQUENCE [LARGE SCALE GENOMIC DNA]</scope>
    <source>
        <strain evidence="9">XCY_ONT2</strain>
    </source>
</reference>
<dbReference type="Pfam" id="PF13359">
    <property type="entry name" value="DDE_Tnp_4"/>
    <property type="match status" value="1"/>
</dbReference>
<protein>
    <recommendedName>
        <fullName evidence="8">DDE Tnp4 domain-containing protein</fullName>
    </recommendedName>
</protein>
<keyword evidence="5" id="KW-0479">Metal-binding</keyword>
<dbReference type="PANTHER" id="PTHR22930:SF85">
    <property type="entry name" value="GH03217P-RELATED"/>
    <property type="match status" value="1"/>
</dbReference>